<dbReference type="EMBL" id="BMAT01006852">
    <property type="protein sequence ID" value="GFS21059.1"/>
    <property type="molecule type" value="Genomic_DNA"/>
</dbReference>
<comment type="caution">
    <text evidence="1">The sequence shown here is derived from an EMBL/GenBank/DDBJ whole genome shotgun (WGS) entry which is preliminary data.</text>
</comment>
<evidence type="ECO:0000313" key="1">
    <source>
        <dbReference type="EMBL" id="GFS21059.1"/>
    </source>
</evidence>
<dbReference type="Proteomes" id="UP000762676">
    <property type="component" value="Unassembled WGS sequence"/>
</dbReference>
<protein>
    <submittedName>
        <fullName evidence="1">Uncharacterized protein</fullName>
    </submittedName>
</protein>
<organism evidence="1 2">
    <name type="scientific">Elysia marginata</name>
    <dbReference type="NCBI Taxonomy" id="1093978"/>
    <lineage>
        <taxon>Eukaryota</taxon>
        <taxon>Metazoa</taxon>
        <taxon>Spiralia</taxon>
        <taxon>Lophotrochozoa</taxon>
        <taxon>Mollusca</taxon>
        <taxon>Gastropoda</taxon>
        <taxon>Heterobranchia</taxon>
        <taxon>Euthyneura</taxon>
        <taxon>Panpulmonata</taxon>
        <taxon>Sacoglossa</taxon>
        <taxon>Placobranchoidea</taxon>
        <taxon>Plakobranchidae</taxon>
        <taxon>Elysia</taxon>
    </lineage>
</organism>
<keyword evidence="2" id="KW-1185">Reference proteome</keyword>
<gene>
    <name evidence="1" type="ORF">ElyMa_003328900</name>
</gene>
<evidence type="ECO:0000313" key="2">
    <source>
        <dbReference type="Proteomes" id="UP000762676"/>
    </source>
</evidence>
<dbReference type="AlphaFoldDB" id="A0AAV4JE12"/>
<reference evidence="1 2" key="1">
    <citation type="journal article" date="2021" name="Elife">
        <title>Chloroplast acquisition without the gene transfer in kleptoplastic sea slugs, Plakobranchus ocellatus.</title>
        <authorList>
            <person name="Maeda T."/>
            <person name="Takahashi S."/>
            <person name="Yoshida T."/>
            <person name="Shimamura S."/>
            <person name="Takaki Y."/>
            <person name="Nagai Y."/>
            <person name="Toyoda A."/>
            <person name="Suzuki Y."/>
            <person name="Arimoto A."/>
            <person name="Ishii H."/>
            <person name="Satoh N."/>
            <person name="Nishiyama T."/>
            <person name="Hasebe M."/>
            <person name="Maruyama T."/>
            <person name="Minagawa J."/>
            <person name="Obokata J."/>
            <person name="Shigenobu S."/>
        </authorList>
    </citation>
    <scope>NUCLEOTIDE SEQUENCE [LARGE SCALE GENOMIC DNA]</scope>
</reference>
<name>A0AAV4JE12_9GAST</name>
<proteinExistence type="predicted"/>
<sequence>MVSWSQKTTKTSHSSQADVLYMSFPLLQTNCAHKRDAESASREDNAETLAFTVPPAPAFPDCALVNASSYITRRRHTGSSTP</sequence>
<accession>A0AAV4JE12</accession>